<keyword evidence="3" id="KW-0611">Plant defense</keyword>
<evidence type="ECO:0000256" key="3">
    <source>
        <dbReference type="ARBA" id="ARBA00022821"/>
    </source>
</evidence>
<dbReference type="Gene3D" id="3.40.50.10140">
    <property type="entry name" value="Toll/interleukin-1 receptor homology (TIR) domain"/>
    <property type="match status" value="1"/>
</dbReference>
<dbReference type="GO" id="GO:0006952">
    <property type="term" value="P:defense response"/>
    <property type="evidence" value="ECO:0007669"/>
    <property type="project" value="UniProtKB-KW"/>
</dbReference>
<dbReference type="Gene3D" id="3.40.50.300">
    <property type="entry name" value="P-loop containing nucleotide triphosphate hydrolases"/>
    <property type="match status" value="1"/>
</dbReference>
<feature type="region of interest" description="Disordered" evidence="6">
    <location>
        <begin position="1262"/>
        <end position="1299"/>
    </location>
</feature>
<dbReference type="PROSITE" id="PS50104">
    <property type="entry name" value="TIR"/>
    <property type="match status" value="1"/>
</dbReference>
<evidence type="ECO:0000256" key="6">
    <source>
        <dbReference type="SAM" id="MobiDB-lite"/>
    </source>
</evidence>
<keyword evidence="2" id="KW-0677">Repeat</keyword>
<keyword evidence="9" id="KW-1185">Reference proteome</keyword>
<dbReference type="Gene3D" id="1.10.8.430">
    <property type="entry name" value="Helical domain of apoptotic protease-activating factors"/>
    <property type="match status" value="1"/>
</dbReference>
<dbReference type="Gene3D" id="3.80.10.10">
    <property type="entry name" value="Ribonuclease Inhibitor"/>
    <property type="match status" value="2"/>
</dbReference>
<dbReference type="SUPFAM" id="SSF52200">
    <property type="entry name" value="Toll/Interleukin receptor TIR domain"/>
    <property type="match status" value="1"/>
</dbReference>
<feature type="coiled-coil region" evidence="5">
    <location>
        <begin position="1473"/>
        <end position="1507"/>
    </location>
</feature>
<dbReference type="InterPro" id="IPR035897">
    <property type="entry name" value="Toll_tir_struct_dom_sf"/>
</dbReference>
<dbReference type="Pfam" id="PF00931">
    <property type="entry name" value="NB-ARC"/>
    <property type="match status" value="1"/>
</dbReference>
<dbReference type="PANTHER" id="PTHR11017:SF562">
    <property type="entry name" value="ADP-RIBOSYL CYCLASE_CYCLIC ADP-RIBOSE HYDROLASE"/>
    <property type="match status" value="1"/>
</dbReference>
<evidence type="ECO:0000313" key="8">
    <source>
        <dbReference type="EMBL" id="CAI8607988.1"/>
    </source>
</evidence>
<keyword evidence="1" id="KW-0433">Leucine-rich repeat</keyword>
<dbReference type="InterPro" id="IPR002182">
    <property type="entry name" value="NB-ARC"/>
</dbReference>
<dbReference type="GO" id="GO:0043531">
    <property type="term" value="F:ADP binding"/>
    <property type="evidence" value="ECO:0007669"/>
    <property type="project" value="InterPro"/>
</dbReference>
<dbReference type="SMART" id="SM00255">
    <property type="entry name" value="TIR"/>
    <property type="match status" value="1"/>
</dbReference>
<dbReference type="Proteomes" id="UP001157006">
    <property type="component" value="Chromosome 4"/>
</dbReference>
<dbReference type="Pfam" id="PF01582">
    <property type="entry name" value="TIR"/>
    <property type="match status" value="1"/>
</dbReference>
<dbReference type="PANTHER" id="PTHR11017">
    <property type="entry name" value="LEUCINE-RICH REPEAT-CONTAINING PROTEIN"/>
    <property type="match status" value="1"/>
</dbReference>
<dbReference type="InterPro" id="IPR032675">
    <property type="entry name" value="LRR_dom_sf"/>
</dbReference>
<sequence length="1566" mass="178051">MSTSHKKYDVFISFRGEDTRTNFTAQLHQALTNRNIEAYIDYNLIKGHEVGPALAKAIQDSHLSIVVFSENYATSKWCLDELLHILQCRELHGQVVIPVFCDVDPSHVRYQKESYQIAFSKYHREFAKNKKSHLNKLSQWKAALTLAANISGWDSRKYRDYSQVIDNVVEDVLQKLSHMYPNELKNLVKVDGKDEHIKFLLKTTPRIGIWGMGGIGKTTIAIQMFANNFAHYDNVCFLENVSEESEKFGQTYVRNKLLSKLLKREITASDVHGQHTFIKRRLSGNKSFIVLDDVDNATQLDDLCGVLDDLGPDSRLIITTRDRHMLSGRVDKIYEVTPWKLKDSLKLFCLGAFKQSHPREGYEHILERAVQYAGGAPLALKVLGLHFNSKKPKFWESELNDYEIKGEAFPDIQKVLKLSYNGLSWREKEMFLDIAFFFKDEDKDFVTRILNAFGFNATSGVEILEDKALISISNSNKIQIHGLLQKMAFDIVRQEHNKDPGKRSRLRDAKDICDVLGRNKGSEAVEGIIFDLSQTLDLNVQADTFNLMTKLRFLKFHVPSGKKKLGTVHLPKNIMPFFDKLTYLEWNGYPLKSLPQPFRAEQLIQICLPNSNIEHLWFGMQELVNLEAVDLSECKWLIDLPDLSRALKLKQLRLSGCENLCEVQASAFSKDTLDTLLLDGCTKLPSLMDSIRRLDLSNTGVEILHPTIGGMNKLYSLNLEGLNLTNLPIELSRLRSLTELRVSKCSVVTKSKLKALFDGLGSLRLLHLKDCCNLFEIPANISSLSSLHELKLDGSSVEGLPPSIMYLSKLEVQSLDNCSKLRCLPELPSSLKEFQADNCTLLMTVSTLKTFSINMIGQKKYISFQNSIKMELDGPSLARITEDAMFTMKSAAFHNVLVRKYRYQTHSYNYNSAGVCLPGHRVPSQFKHRSTKYSSVTINISNSVGFILAVVVTPSNITQEREYFVGILCQCYLEDGKREVGYKSSWNHKPVSNLNMDHVFVWYDPYHSDSILRRDEQKVSFKFRITTCTSSGRELGGLLSIKECGVCPIYYSESRRVLGTGNLDKGLELELYQEIEFERSVEGYDEGEGIDIESNEIDEDKEGTGKQNQEFDLNENGYHSYDYLVDTQFFLSNSPFLYDNPQEKVNLEDDDNSKEMMKYEILHNSTSLKSGEETETSSNKQKQFEKEQDSTEGSSDIELSIIKVIKRDKSSSDDESHPSISPPRLILTNKLKTDEANKNLQQSPPSLVKNLYIPTDSFTNLLQLEDPPNKLNPNSSMAAESSSSKPSSSKGQVRTIEEDSSKLKKCSTLECSPVDYSEYKRVLEEDPLAILEKLLSDELGLSSQASHSTTQAEATETGKESIEMLLDELRQLAFSRNLLKNLSNDATLEEEVKALLVKLNDRANELSEKQSSGITDFTTIFNEATVNIDEGKRSYVTLQQLNVDHKDLISKLQASKIKIRKFEESIIAGEDKIKAMDIEIEDIKAQIFLLEEKARKVQQEKSQLEDACWKCKEKRSEILEEAKYVASKTIQTREKIDSVNKKKLELDSKYDMLEGHYAIMRHSPPF</sequence>
<dbReference type="SUPFAM" id="SSF52058">
    <property type="entry name" value="L domain-like"/>
    <property type="match status" value="1"/>
</dbReference>
<dbReference type="EMBL" id="OX451739">
    <property type="protein sequence ID" value="CAI8607988.1"/>
    <property type="molecule type" value="Genomic_DNA"/>
</dbReference>
<dbReference type="InterPro" id="IPR036390">
    <property type="entry name" value="WH_DNA-bd_sf"/>
</dbReference>
<dbReference type="FunFam" id="3.40.50.10140:FF:000007">
    <property type="entry name" value="Disease resistance protein (TIR-NBS-LRR class)"/>
    <property type="match status" value="1"/>
</dbReference>
<accession>A0AAV1AE92</accession>
<dbReference type="PRINTS" id="PR00364">
    <property type="entry name" value="DISEASERSIST"/>
</dbReference>
<protein>
    <recommendedName>
        <fullName evidence="7">TIR domain-containing protein</fullName>
    </recommendedName>
</protein>
<reference evidence="8 9" key="1">
    <citation type="submission" date="2023-01" db="EMBL/GenBank/DDBJ databases">
        <authorList>
            <person name="Kreplak J."/>
        </authorList>
    </citation>
    <scope>NUCLEOTIDE SEQUENCE [LARGE SCALE GENOMIC DNA]</scope>
</reference>
<dbReference type="Pfam" id="PF23282">
    <property type="entry name" value="WHD_ROQ1"/>
    <property type="match status" value="1"/>
</dbReference>
<evidence type="ECO:0000256" key="2">
    <source>
        <dbReference type="ARBA" id="ARBA00022737"/>
    </source>
</evidence>
<evidence type="ECO:0000256" key="5">
    <source>
        <dbReference type="SAM" id="Coils"/>
    </source>
</evidence>
<gene>
    <name evidence="8" type="ORF">VFH_IV063360</name>
</gene>
<feature type="compositionally biased region" description="Basic and acidic residues" evidence="6">
    <location>
        <begin position="1207"/>
        <end position="1217"/>
    </location>
</feature>
<feature type="region of interest" description="Disordered" evidence="6">
    <location>
        <begin position="1207"/>
        <end position="1226"/>
    </location>
</feature>
<keyword evidence="4" id="KW-0520">NAD</keyword>
<evidence type="ECO:0000256" key="4">
    <source>
        <dbReference type="ARBA" id="ARBA00023027"/>
    </source>
</evidence>
<dbReference type="InterPro" id="IPR058192">
    <property type="entry name" value="WHD_ROQ1-like"/>
</dbReference>
<feature type="domain" description="TIR" evidence="7">
    <location>
        <begin position="6"/>
        <end position="176"/>
    </location>
</feature>
<dbReference type="GO" id="GO:0007165">
    <property type="term" value="P:signal transduction"/>
    <property type="evidence" value="ECO:0007669"/>
    <property type="project" value="InterPro"/>
</dbReference>
<dbReference type="SUPFAM" id="SSF46785">
    <property type="entry name" value="Winged helix' DNA-binding domain"/>
    <property type="match status" value="1"/>
</dbReference>
<evidence type="ECO:0000259" key="7">
    <source>
        <dbReference type="PROSITE" id="PS50104"/>
    </source>
</evidence>
<dbReference type="InterPro" id="IPR000157">
    <property type="entry name" value="TIR_dom"/>
</dbReference>
<evidence type="ECO:0000256" key="1">
    <source>
        <dbReference type="ARBA" id="ARBA00022614"/>
    </source>
</evidence>
<organism evidence="8 9">
    <name type="scientific">Vicia faba</name>
    <name type="common">Broad bean</name>
    <name type="synonym">Faba vulgaris</name>
    <dbReference type="NCBI Taxonomy" id="3906"/>
    <lineage>
        <taxon>Eukaryota</taxon>
        <taxon>Viridiplantae</taxon>
        <taxon>Streptophyta</taxon>
        <taxon>Embryophyta</taxon>
        <taxon>Tracheophyta</taxon>
        <taxon>Spermatophyta</taxon>
        <taxon>Magnoliopsida</taxon>
        <taxon>eudicotyledons</taxon>
        <taxon>Gunneridae</taxon>
        <taxon>Pentapetalae</taxon>
        <taxon>rosids</taxon>
        <taxon>fabids</taxon>
        <taxon>Fabales</taxon>
        <taxon>Fabaceae</taxon>
        <taxon>Papilionoideae</taxon>
        <taxon>50 kb inversion clade</taxon>
        <taxon>NPAAA clade</taxon>
        <taxon>Hologalegina</taxon>
        <taxon>IRL clade</taxon>
        <taxon>Fabeae</taxon>
        <taxon>Vicia</taxon>
    </lineage>
</organism>
<dbReference type="InterPro" id="IPR042197">
    <property type="entry name" value="Apaf_helical"/>
</dbReference>
<dbReference type="SUPFAM" id="SSF52540">
    <property type="entry name" value="P-loop containing nucleoside triphosphate hydrolases"/>
    <property type="match status" value="1"/>
</dbReference>
<proteinExistence type="predicted"/>
<feature type="region of interest" description="Disordered" evidence="6">
    <location>
        <begin position="1163"/>
        <end position="1197"/>
    </location>
</feature>
<dbReference type="InterPro" id="IPR027417">
    <property type="entry name" value="P-loop_NTPase"/>
</dbReference>
<name>A0AAV1AE92_VICFA</name>
<dbReference type="InterPro" id="IPR044974">
    <property type="entry name" value="Disease_R_plants"/>
</dbReference>
<feature type="compositionally biased region" description="Low complexity" evidence="6">
    <location>
        <begin position="1272"/>
        <end position="1290"/>
    </location>
</feature>
<keyword evidence="5" id="KW-0175">Coiled coil</keyword>
<evidence type="ECO:0000313" key="9">
    <source>
        <dbReference type="Proteomes" id="UP001157006"/>
    </source>
</evidence>